<protein>
    <submittedName>
        <fullName evidence="1">Uncharacterized protein</fullName>
    </submittedName>
</protein>
<dbReference type="Proteomes" id="UP000215914">
    <property type="component" value="Chromosome 4"/>
</dbReference>
<evidence type="ECO:0000313" key="2">
    <source>
        <dbReference type="Proteomes" id="UP000215914"/>
    </source>
</evidence>
<dbReference type="AlphaFoldDB" id="A0A251V1N3"/>
<name>A0A251V1N3_HELAN</name>
<dbReference type="EMBL" id="CM007893">
    <property type="protein sequence ID" value="OTG29520.1"/>
    <property type="molecule type" value="Genomic_DNA"/>
</dbReference>
<keyword evidence="2" id="KW-1185">Reference proteome</keyword>
<evidence type="ECO:0000313" key="1">
    <source>
        <dbReference type="EMBL" id="OTG29520.1"/>
    </source>
</evidence>
<sequence length="96" mass="11097">MLDATSDLIIDSSQPAFVDVVRHLRSCCLVPASATRYTRKIDLFLVLWRCTTMKDIKLLKTQHAVQVDYTTFIKKGIDHIFPKVWNHKGTPYVFQT</sequence>
<gene>
    <name evidence="1" type="ORF">HannXRQ_Chr04g0123171</name>
</gene>
<dbReference type="InParanoid" id="A0A251V1N3"/>
<proteinExistence type="predicted"/>
<accession>A0A251V1N3</accession>
<reference evidence="2" key="1">
    <citation type="journal article" date="2017" name="Nature">
        <title>The sunflower genome provides insights into oil metabolism, flowering and Asterid evolution.</title>
        <authorList>
            <person name="Badouin H."/>
            <person name="Gouzy J."/>
            <person name="Grassa C.J."/>
            <person name="Murat F."/>
            <person name="Staton S.E."/>
            <person name="Cottret L."/>
            <person name="Lelandais-Briere C."/>
            <person name="Owens G.L."/>
            <person name="Carrere S."/>
            <person name="Mayjonade B."/>
            <person name="Legrand L."/>
            <person name="Gill N."/>
            <person name="Kane N.C."/>
            <person name="Bowers J.E."/>
            <person name="Hubner S."/>
            <person name="Bellec A."/>
            <person name="Berard A."/>
            <person name="Berges H."/>
            <person name="Blanchet N."/>
            <person name="Boniface M.C."/>
            <person name="Brunel D."/>
            <person name="Catrice O."/>
            <person name="Chaidir N."/>
            <person name="Claudel C."/>
            <person name="Donnadieu C."/>
            <person name="Faraut T."/>
            <person name="Fievet G."/>
            <person name="Helmstetter N."/>
            <person name="King M."/>
            <person name="Knapp S.J."/>
            <person name="Lai Z."/>
            <person name="Le Paslier M.C."/>
            <person name="Lippi Y."/>
            <person name="Lorenzon L."/>
            <person name="Mandel J.R."/>
            <person name="Marage G."/>
            <person name="Marchand G."/>
            <person name="Marquand E."/>
            <person name="Bret-Mestries E."/>
            <person name="Morien E."/>
            <person name="Nambeesan S."/>
            <person name="Nguyen T."/>
            <person name="Pegot-Espagnet P."/>
            <person name="Pouilly N."/>
            <person name="Raftis F."/>
            <person name="Sallet E."/>
            <person name="Schiex T."/>
            <person name="Thomas J."/>
            <person name="Vandecasteele C."/>
            <person name="Vares D."/>
            <person name="Vear F."/>
            <person name="Vautrin S."/>
            <person name="Crespi M."/>
            <person name="Mangin B."/>
            <person name="Burke J.M."/>
            <person name="Salse J."/>
            <person name="Munos S."/>
            <person name="Vincourt P."/>
            <person name="Rieseberg L.H."/>
            <person name="Langlade N.B."/>
        </authorList>
    </citation>
    <scope>NUCLEOTIDE SEQUENCE [LARGE SCALE GENOMIC DNA]</scope>
    <source>
        <strain evidence="2">cv. SF193</strain>
    </source>
</reference>
<organism evidence="1 2">
    <name type="scientific">Helianthus annuus</name>
    <name type="common">Common sunflower</name>
    <dbReference type="NCBI Taxonomy" id="4232"/>
    <lineage>
        <taxon>Eukaryota</taxon>
        <taxon>Viridiplantae</taxon>
        <taxon>Streptophyta</taxon>
        <taxon>Embryophyta</taxon>
        <taxon>Tracheophyta</taxon>
        <taxon>Spermatophyta</taxon>
        <taxon>Magnoliopsida</taxon>
        <taxon>eudicotyledons</taxon>
        <taxon>Gunneridae</taxon>
        <taxon>Pentapetalae</taxon>
        <taxon>asterids</taxon>
        <taxon>campanulids</taxon>
        <taxon>Asterales</taxon>
        <taxon>Asteraceae</taxon>
        <taxon>Asteroideae</taxon>
        <taxon>Heliantheae alliance</taxon>
        <taxon>Heliantheae</taxon>
        <taxon>Helianthus</taxon>
    </lineage>
</organism>